<dbReference type="EMBL" id="CP159837">
    <property type="protein sequence ID" value="XCM38737.1"/>
    <property type="molecule type" value="Genomic_DNA"/>
</dbReference>
<dbReference type="SUPFAM" id="SSF53756">
    <property type="entry name" value="UDP-Glycosyltransferase/glycogen phosphorylase"/>
    <property type="match status" value="1"/>
</dbReference>
<comment type="function">
    <text evidence="1 10">Condensation of UDP-2,3-diacylglucosamine and 2,3-diacylglucosamine-1-phosphate to form lipid A disaccharide, a precursor of lipid A, a phosphorylated glycolipid that anchors the lipopolysaccharide to the outer membrane of the cell.</text>
</comment>
<keyword evidence="7 10" id="KW-0808">Transferase</keyword>
<evidence type="ECO:0000256" key="9">
    <source>
        <dbReference type="ARBA" id="ARBA00048975"/>
    </source>
</evidence>
<dbReference type="EC" id="2.4.1.182" evidence="2 10"/>
<comment type="similarity">
    <text evidence="10">Belongs to the LpxB family.</text>
</comment>
<dbReference type="PANTHER" id="PTHR30372:SF4">
    <property type="entry name" value="LIPID-A-DISACCHARIDE SYNTHASE, MITOCHONDRIAL-RELATED"/>
    <property type="match status" value="1"/>
</dbReference>
<dbReference type="GO" id="GO:0009245">
    <property type="term" value="P:lipid A biosynthetic process"/>
    <property type="evidence" value="ECO:0007669"/>
    <property type="project" value="UniProtKB-UniRule"/>
</dbReference>
<protein>
    <recommendedName>
        <fullName evidence="3 10">Lipid-A-disaccharide synthase</fullName>
        <ecNumber evidence="2 10">2.4.1.182</ecNumber>
    </recommendedName>
</protein>
<evidence type="ECO:0000313" key="11">
    <source>
        <dbReference type="EMBL" id="XCM38737.1"/>
    </source>
</evidence>
<keyword evidence="8 10" id="KW-0443">Lipid metabolism</keyword>
<evidence type="ECO:0000256" key="4">
    <source>
        <dbReference type="ARBA" id="ARBA00022516"/>
    </source>
</evidence>
<accession>A0AAU8JL46</accession>
<evidence type="ECO:0000256" key="2">
    <source>
        <dbReference type="ARBA" id="ARBA00012687"/>
    </source>
</evidence>
<keyword evidence="4 10" id="KW-0444">Lipid biosynthesis</keyword>
<dbReference type="NCBIfam" id="TIGR00215">
    <property type="entry name" value="lpxB"/>
    <property type="match status" value="1"/>
</dbReference>
<dbReference type="GO" id="GO:0008915">
    <property type="term" value="F:lipid-A-disaccharide synthase activity"/>
    <property type="evidence" value="ECO:0007669"/>
    <property type="project" value="UniProtKB-UniRule"/>
</dbReference>
<dbReference type="GO" id="GO:0005543">
    <property type="term" value="F:phospholipid binding"/>
    <property type="evidence" value="ECO:0007669"/>
    <property type="project" value="TreeGrafter"/>
</dbReference>
<gene>
    <name evidence="10 11" type="primary">lpxB</name>
    <name evidence="11" type="ORF">ABWT76_001606</name>
</gene>
<evidence type="ECO:0000256" key="10">
    <source>
        <dbReference type="HAMAP-Rule" id="MF_00392"/>
    </source>
</evidence>
<proteinExistence type="inferred from homology"/>
<sequence length="426" mass="47251">MKPKPENEASITAKKNRSKRIFISTGEVSGDLQGSLLIEALNRQFLAPGKDLEVKDLESKDLESKDLESKDLEIFALGGDRMAAAGATIWANTTAIGSVGILESLPYILPTLKLQAKIYQYLQQNTPDLVILIDYVGPNLRLGNYIRRHFPQVPIVYYIAPQEWVWSFNHKNTSEIVSICDRLIAIFPEEARYYQAKGAHVTWVGHPLIDQIQGAANREQARAALGINSSQPVIALLPASRRQEIKYLLPVMLAGARAIQEHLPNVQFVIPVSNQIYRQDIEKAIALFKLPAKILTGENNHLGIAAADLAITKSGTVNLEIALLNVPQVVIYRLNPISAWILAKLLKFSIPFMSPVNLVLMKSIVPELLQDQVTPANIVRESLPLLQNTPKRQQILQDYQTMRQALGEIGACDRAAQSILAILAQV</sequence>
<evidence type="ECO:0000256" key="8">
    <source>
        <dbReference type="ARBA" id="ARBA00023098"/>
    </source>
</evidence>
<evidence type="ECO:0000256" key="6">
    <source>
        <dbReference type="ARBA" id="ARBA00022676"/>
    </source>
</evidence>
<evidence type="ECO:0000256" key="1">
    <source>
        <dbReference type="ARBA" id="ARBA00002056"/>
    </source>
</evidence>
<keyword evidence="5 10" id="KW-0441">Lipid A biosynthesis</keyword>
<evidence type="ECO:0000256" key="7">
    <source>
        <dbReference type="ARBA" id="ARBA00022679"/>
    </source>
</evidence>
<dbReference type="InterPro" id="IPR003835">
    <property type="entry name" value="Glyco_trans_19"/>
</dbReference>
<keyword evidence="6 10" id="KW-0328">Glycosyltransferase</keyword>
<name>A0AAU8JL46_9CYAN</name>
<dbReference type="PANTHER" id="PTHR30372">
    <property type="entry name" value="LIPID-A-DISACCHARIDE SYNTHASE"/>
    <property type="match status" value="1"/>
</dbReference>
<dbReference type="Gene3D" id="3.40.50.2000">
    <property type="entry name" value="Glycogen Phosphorylase B"/>
    <property type="match status" value="2"/>
</dbReference>
<dbReference type="Pfam" id="PF02684">
    <property type="entry name" value="LpxB"/>
    <property type="match status" value="1"/>
</dbReference>
<evidence type="ECO:0000256" key="5">
    <source>
        <dbReference type="ARBA" id="ARBA00022556"/>
    </source>
</evidence>
<dbReference type="GO" id="GO:0016020">
    <property type="term" value="C:membrane"/>
    <property type="evidence" value="ECO:0007669"/>
    <property type="project" value="GOC"/>
</dbReference>
<comment type="catalytic activity">
    <reaction evidence="9 10">
        <text>a lipid X + a UDP-2-N,3-O-bis[(3R)-3-hydroxyacyl]-alpha-D-glucosamine = a lipid A disaccharide + UDP + H(+)</text>
        <dbReference type="Rhea" id="RHEA:67828"/>
        <dbReference type="ChEBI" id="CHEBI:15378"/>
        <dbReference type="ChEBI" id="CHEBI:58223"/>
        <dbReference type="ChEBI" id="CHEBI:137748"/>
        <dbReference type="ChEBI" id="CHEBI:176338"/>
        <dbReference type="ChEBI" id="CHEBI:176343"/>
        <dbReference type="EC" id="2.4.1.182"/>
    </reaction>
</comment>
<dbReference type="AlphaFoldDB" id="A0AAU8JL46"/>
<evidence type="ECO:0000256" key="3">
    <source>
        <dbReference type="ARBA" id="ARBA00020902"/>
    </source>
</evidence>
<dbReference type="HAMAP" id="MF_00392">
    <property type="entry name" value="LpxB"/>
    <property type="match status" value="1"/>
</dbReference>
<comment type="pathway">
    <text evidence="10">Bacterial outer membrane biogenesis; LPS lipid A biosynthesis.</text>
</comment>
<organism evidence="11">
    <name type="scientific">Planktothricoides raciborskii GIHE-MW2</name>
    <dbReference type="NCBI Taxonomy" id="2792601"/>
    <lineage>
        <taxon>Bacteria</taxon>
        <taxon>Bacillati</taxon>
        <taxon>Cyanobacteriota</taxon>
        <taxon>Cyanophyceae</taxon>
        <taxon>Oscillatoriophycideae</taxon>
        <taxon>Oscillatoriales</taxon>
        <taxon>Oscillatoriaceae</taxon>
        <taxon>Planktothricoides</taxon>
    </lineage>
</organism>
<reference evidence="11" key="1">
    <citation type="submission" date="2024-07" db="EMBL/GenBank/DDBJ databases">
        <authorList>
            <person name="Kim Y.J."/>
            <person name="Jeong J.Y."/>
        </authorList>
    </citation>
    <scope>NUCLEOTIDE SEQUENCE</scope>
    <source>
        <strain evidence="11">GIHE-MW2</strain>
    </source>
</reference>
<dbReference type="RefSeq" id="WP_054464517.1">
    <property type="nucleotide sequence ID" value="NZ_CP159837.1"/>
</dbReference>